<dbReference type="CDD" id="cd06558">
    <property type="entry name" value="crotonase-like"/>
    <property type="match status" value="1"/>
</dbReference>
<keyword evidence="3" id="KW-0378">Hydrolase</keyword>
<dbReference type="PANTHER" id="PTHR43176:SF3">
    <property type="entry name" value="3-HYDROXYISOBUTYRYL-COA HYDROLASE, MITOCHONDRIAL"/>
    <property type="match status" value="1"/>
</dbReference>
<gene>
    <name evidence="5" type="ORF">TRICI_001989</name>
</gene>
<dbReference type="Proteomes" id="UP000761534">
    <property type="component" value="Unassembled WGS sequence"/>
</dbReference>
<dbReference type="FunFam" id="3.90.226.10:FF:000080">
    <property type="entry name" value="3-hydroxyisobutyryl-CoA hydrolase, mitochondrial"/>
    <property type="match status" value="1"/>
</dbReference>
<dbReference type="OrthoDB" id="1737613at2759"/>
<evidence type="ECO:0000313" key="6">
    <source>
        <dbReference type="Proteomes" id="UP000761534"/>
    </source>
</evidence>
<reference evidence="5" key="1">
    <citation type="journal article" date="2019" name="G3 (Bethesda)">
        <title>Genome Assemblies of Two Rare Opportunistic Yeast Pathogens: Diutina rugosa (syn. Candida rugosa) and Trichomonascus ciferrii (syn. Candida ciferrii).</title>
        <authorList>
            <person name="Mixao V."/>
            <person name="Saus E."/>
            <person name="Hansen A.P."/>
            <person name="Lass-Florl C."/>
            <person name="Gabaldon T."/>
        </authorList>
    </citation>
    <scope>NUCLEOTIDE SEQUENCE</scope>
    <source>
        <strain evidence="5">CBS 4856</strain>
    </source>
</reference>
<dbReference type="GO" id="GO:0006574">
    <property type="term" value="P:L-valine catabolic process"/>
    <property type="evidence" value="ECO:0007669"/>
    <property type="project" value="TreeGrafter"/>
</dbReference>
<dbReference type="Gene3D" id="3.90.226.10">
    <property type="entry name" value="2-enoyl-CoA Hydratase, Chain A, domain 1"/>
    <property type="match status" value="1"/>
</dbReference>
<organism evidence="5 6">
    <name type="scientific">Trichomonascus ciferrii</name>
    <dbReference type="NCBI Taxonomy" id="44093"/>
    <lineage>
        <taxon>Eukaryota</taxon>
        <taxon>Fungi</taxon>
        <taxon>Dikarya</taxon>
        <taxon>Ascomycota</taxon>
        <taxon>Saccharomycotina</taxon>
        <taxon>Dipodascomycetes</taxon>
        <taxon>Dipodascales</taxon>
        <taxon>Trichomonascaceae</taxon>
        <taxon>Trichomonascus</taxon>
        <taxon>Trichomonascus ciferrii complex</taxon>
    </lineage>
</organism>
<dbReference type="AlphaFoldDB" id="A0A642VCA4"/>
<evidence type="ECO:0000256" key="2">
    <source>
        <dbReference type="ARBA" id="ARBA00011915"/>
    </source>
</evidence>
<comment type="caution">
    <text evidence="5">The sequence shown here is derived from an EMBL/GenBank/DDBJ whole genome shotgun (WGS) entry which is preliminary data.</text>
</comment>
<name>A0A642VCA4_9ASCO</name>
<dbReference type="EMBL" id="SWFS01000134">
    <property type="protein sequence ID" value="KAA8915864.1"/>
    <property type="molecule type" value="Genomic_DNA"/>
</dbReference>
<evidence type="ECO:0000259" key="4">
    <source>
        <dbReference type="Pfam" id="PF16113"/>
    </source>
</evidence>
<evidence type="ECO:0000256" key="3">
    <source>
        <dbReference type="ARBA" id="ARBA00022801"/>
    </source>
</evidence>
<sequence length="471" mass="52284">MPLRAKISPSFLQRYFTGAEAAPEVKFHSLKASRTVTLNRPNKLNSLNLNMVEEILPRLQEWEKSDAAKLVVLKGEGEKSLCAGGDVAALASGIANEGEAGSKKATHYFEREYILDQYIATYPKPFVALQDGITMGGGVGLSVHAPFRIATEKTMFAMPETNIGFFPDVGGTFFLSRLDGELGVYLGLTSERLKGFDALYAGVATHYVPSNRLPDLEARLAELTHPRGVDSSSEVDLYTVINNVIEEFCEPFPQDYAFSLSGEKRKVIDTCFAHDSVEEILTALSNHPSEFAQKTKETISKRSPTSVKVALAAIRRAKQNDFTANITGEYHLAEHFMYHPDFVEGVSALLLTKPSREPKWTPAQLADVKDADVASFFSKKPGTNAGDIKFLTKKTFKEYPHNFGLPSEQEIKDYVLGNNSTREFKATRQEVLDHFADLYKGKLGLEYKVNEVLSRKTTPDSSDPSLLDWVY</sequence>
<dbReference type="PANTHER" id="PTHR43176">
    <property type="entry name" value="3-HYDROXYISOBUTYRYL-COA HYDROLASE-RELATED"/>
    <property type="match status" value="1"/>
</dbReference>
<dbReference type="EC" id="3.1.2.4" evidence="2"/>
<protein>
    <recommendedName>
        <fullName evidence="2">3-hydroxyisobutyryl-CoA hydrolase</fullName>
        <ecNumber evidence="2">3.1.2.4</ecNumber>
    </recommendedName>
</protein>
<dbReference type="VEuPathDB" id="FungiDB:TRICI_001989"/>
<dbReference type="GO" id="GO:0003860">
    <property type="term" value="F:3-hydroxyisobutyryl-CoA hydrolase activity"/>
    <property type="evidence" value="ECO:0007669"/>
    <property type="project" value="UniProtKB-EC"/>
</dbReference>
<accession>A0A642VCA4</accession>
<dbReference type="InterPro" id="IPR029045">
    <property type="entry name" value="ClpP/crotonase-like_dom_sf"/>
</dbReference>
<feature type="domain" description="Enoyl-CoA hydratase/isomerase" evidence="4">
    <location>
        <begin position="34"/>
        <end position="377"/>
    </location>
</feature>
<dbReference type="InterPro" id="IPR032259">
    <property type="entry name" value="HIBYL-CoA-H"/>
</dbReference>
<evidence type="ECO:0000256" key="1">
    <source>
        <dbReference type="ARBA" id="ARBA00001709"/>
    </source>
</evidence>
<dbReference type="NCBIfam" id="NF004127">
    <property type="entry name" value="PRK05617.1"/>
    <property type="match status" value="1"/>
</dbReference>
<dbReference type="Pfam" id="PF16113">
    <property type="entry name" value="ECH_2"/>
    <property type="match status" value="1"/>
</dbReference>
<keyword evidence="6" id="KW-1185">Reference proteome</keyword>
<comment type="catalytic activity">
    <reaction evidence="1">
        <text>3-hydroxy-2-methylpropanoyl-CoA + H2O = 3-hydroxy-2-methylpropanoate + CoA + H(+)</text>
        <dbReference type="Rhea" id="RHEA:20888"/>
        <dbReference type="ChEBI" id="CHEBI:11805"/>
        <dbReference type="ChEBI" id="CHEBI:15377"/>
        <dbReference type="ChEBI" id="CHEBI:15378"/>
        <dbReference type="ChEBI" id="CHEBI:57287"/>
        <dbReference type="ChEBI" id="CHEBI:57340"/>
        <dbReference type="EC" id="3.1.2.4"/>
    </reaction>
</comment>
<dbReference type="GO" id="GO:0005739">
    <property type="term" value="C:mitochondrion"/>
    <property type="evidence" value="ECO:0007669"/>
    <property type="project" value="TreeGrafter"/>
</dbReference>
<dbReference type="SUPFAM" id="SSF52096">
    <property type="entry name" value="ClpP/crotonase"/>
    <property type="match status" value="1"/>
</dbReference>
<proteinExistence type="predicted"/>
<dbReference type="InterPro" id="IPR045004">
    <property type="entry name" value="ECH_dom"/>
</dbReference>
<evidence type="ECO:0000313" key="5">
    <source>
        <dbReference type="EMBL" id="KAA8915864.1"/>
    </source>
</evidence>